<dbReference type="Pfam" id="PF00201">
    <property type="entry name" value="UDPGT"/>
    <property type="match status" value="1"/>
</dbReference>
<protein>
    <recommendedName>
        <fullName evidence="8">UDP-glycosyltransferases domain-containing protein</fullName>
    </recommendedName>
</protein>
<gene>
    <name evidence="6" type="primary">Dana\GF27260</name>
    <name evidence="6" type="ORF">GF27260</name>
</gene>
<dbReference type="Gene3D" id="3.40.50.2000">
    <property type="entry name" value="Glycogen Phosphorylase B"/>
    <property type="match status" value="2"/>
</dbReference>
<dbReference type="AlphaFoldDB" id="A0A0N8NZB6"/>
<feature type="signal peptide" evidence="5">
    <location>
        <begin position="1"/>
        <end position="23"/>
    </location>
</feature>
<organism evidence="6 7">
    <name type="scientific">Drosophila ananassae</name>
    <name type="common">Fruit fly</name>
    <dbReference type="NCBI Taxonomy" id="7217"/>
    <lineage>
        <taxon>Eukaryota</taxon>
        <taxon>Metazoa</taxon>
        <taxon>Ecdysozoa</taxon>
        <taxon>Arthropoda</taxon>
        <taxon>Hexapoda</taxon>
        <taxon>Insecta</taxon>
        <taxon>Pterygota</taxon>
        <taxon>Neoptera</taxon>
        <taxon>Endopterygota</taxon>
        <taxon>Diptera</taxon>
        <taxon>Brachycera</taxon>
        <taxon>Muscomorpha</taxon>
        <taxon>Ephydroidea</taxon>
        <taxon>Drosophilidae</taxon>
        <taxon>Drosophila</taxon>
        <taxon>Sophophora</taxon>
    </lineage>
</organism>
<keyword evidence="5" id="KW-0732">Signal</keyword>
<dbReference type="SUPFAM" id="SSF53756">
    <property type="entry name" value="UDP-Glycosyltransferase/glycogen phosphorylase"/>
    <property type="match status" value="1"/>
</dbReference>
<evidence type="ECO:0000256" key="1">
    <source>
        <dbReference type="ARBA" id="ARBA00009995"/>
    </source>
</evidence>
<feature type="chain" id="PRO_5006028975" description="UDP-glycosyltransferases domain-containing protein" evidence="5">
    <location>
        <begin position="24"/>
        <end position="530"/>
    </location>
</feature>
<dbReference type="PANTHER" id="PTHR48043:SF159">
    <property type="entry name" value="EG:EG0003.4 PROTEIN-RELATED"/>
    <property type="match status" value="1"/>
</dbReference>
<dbReference type="GO" id="GO:0008194">
    <property type="term" value="F:UDP-glycosyltransferase activity"/>
    <property type="evidence" value="ECO:0007669"/>
    <property type="project" value="InterPro"/>
</dbReference>
<keyword evidence="2" id="KW-0328">Glycosyltransferase</keyword>
<evidence type="ECO:0000313" key="7">
    <source>
        <dbReference type="Proteomes" id="UP000007801"/>
    </source>
</evidence>
<accession>A0A0N8NZB6</accession>
<reference evidence="6 7" key="1">
    <citation type="journal article" date="2007" name="Nature">
        <title>Evolution of genes and genomes on the Drosophila phylogeny.</title>
        <authorList>
            <consortium name="Drosophila 12 Genomes Consortium"/>
            <person name="Clark A.G."/>
            <person name="Eisen M.B."/>
            <person name="Smith D.R."/>
            <person name="Bergman C.M."/>
            <person name="Oliver B."/>
            <person name="Markow T.A."/>
            <person name="Kaufman T.C."/>
            <person name="Kellis M."/>
            <person name="Gelbart W."/>
            <person name="Iyer V.N."/>
            <person name="Pollard D.A."/>
            <person name="Sackton T.B."/>
            <person name="Larracuente A.M."/>
            <person name="Singh N.D."/>
            <person name="Abad J.P."/>
            <person name="Abt D.N."/>
            <person name="Adryan B."/>
            <person name="Aguade M."/>
            <person name="Akashi H."/>
            <person name="Anderson W.W."/>
            <person name="Aquadro C.F."/>
            <person name="Ardell D.H."/>
            <person name="Arguello R."/>
            <person name="Artieri C.G."/>
            <person name="Barbash D.A."/>
            <person name="Barker D."/>
            <person name="Barsanti P."/>
            <person name="Batterham P."/>
            <person name="Batzoglou S."/>
            <person name="Begun D."/>
            <person name="Bhutkar A."/>
            <person name="Blanco E."/>
            <person name="Bosak S.A."/>
            <person name="Bradley R.K."/>
            <person name="Brand A.D."/>
            <person name="Brent M.R."/>
            <person name="Brooks A.N."/>
            <person name="Brown R.H."/>
            <person name="Butlin R.K."/>
            <person name="Caggese C."/>
            <person name="Calvi B.R."/>
            <person name="Bernardo de Carvalho A."/>
            <person name="Caspi A."/>
            <person name="Castrezana S."/>
            <person name="Celniker S.E."/>
            <person name="Chang J.L."/>
            <person name="Chapple C."/>
            <person name="Chatterji S."/>
            <person name="Chinwalla A."/>
            <person name="Civetta A."/>
            <person name="Clifton S.W."/>
            <person name="Comeron J.M."/>
            <person name="Costello J.C."/>
            <person name="Coyne J.A."/>
            <person name="Daub J."/>
            <person name="David R.G."/>
            <person name="Delcher A.L."/>
            <person name="Delehaunty K."/>
            <person name="Do C.B."/>
            <person name="Ebling H."/>
            <person name="Edwards K."/>
            <person name="Eickbush T."/>
            <person name="Evans J.D."/>
            <person name="Filipski A."/>
            <person name="Findeiss S."/>
            <person name="Freyhult E."/>
            <person name="Fulton L."/>
            <person name="Fulton R."/>
            <person name="Garcia A.C."/>
            <person name="Gardiner A."/>
            <person name="Garfield D.A."/>
            <person name="Garvin B.E."/>
            <person name="Gibson G."/>
            <person name="Gilbert D."/>
            <person name="Gnerre S."/>
            <person name="Godfrey J."/>
            <person name="Good R."/>
            <person name="Gotea V."/>
            <person name="Gravely B."/>
            <person name="Greenberg A.J."/>
            <person name="Griffiths-Jones S."/>
            <person name="Gross S."/>
            <person name="Guigo R."/>
            <person name="Gustafson E.A."/>
            <person name="Haerty W."/>
            <person name="Hahn M.W."/>
            <person name="Halligan D.L."/>
            <person name="Halpern A.L."/>
            <person name="Halter G.M."/>
            <person name="Han M.V."/>
            <person name="Heger A."/>
            <person name="Hillier L."/>
            <person name="Hinrichs A.S."/>
            <person name="Holmes I."/>
            <person name="Hoskins R.A."/>
            <person name="Hubisz M.J."/>
            <person name="Hultmark D."/>
            <person name="Huntley M.A."/>
            <person name="Jaffe D.B."/>
            <person name="Jagadeeshan S."/>
            <person name="Jeck W.R."/>
            <person name="Johnson J."/>
            <person name="Jones C.D."/>
            <person name="Jordan W.C."/>
            <person name="Karpen G.H."/>
            <person name="Kataoka E."/>
            <person name="Keightley P.D."/>
            <person name="Kheradpour P."/>
            <person name="Kirkness E.F."/>
            <person name="Koerich L.B."/>
            <person name="Kristiansen K."/>
            <person name="Kudrna D."/>
            <person name="Kulathinal R.J."/>
            <person name="Kumar S."/>
            <person name="Kwok R."/>
            <person name="Lander E."/>
            <person name="Langley C.H."/>
            <person name="Lapoint R."/>
            <person name="Lazzaro B.P."/>
            <person name="Lee S.J."/>
            <person name="Levesque L."/>
            <person name="Li R."/>
            <person name="Lin C.F."/>
            <person name="Lin M.F."/>
            <person name="Lindblad-Toh K."/>
            <person name="Llopart A."/>
            <person name="Long M."/>
            <person name="Low L."/>
            <person name="Lozovsky E."/>
            <person name="Lu J."/>
            <person name="Luo M."/>
            <person name="Machado C.A."/>
            <person name="Makalowski W."/>
            <person name="Marzo M."/>
            <person name="Matsuda M."/>
            <person name="Matzkin L."/>
            <person name="McAllister B."/>
            <person name="McBride C.S."/>
            <person name="McKernan B."/>
            <person name="McKernan K."/>
            <person name="Mendez-Lago M."/>
            <person name="Minx P."/>
            <person name="Mollenhauer M.U."/>
            <person name="Montooth K."/>
            <person name="Mount S.M."/>
            <person name="Mu X."/>
            <person name="Myers E."/>
            <person name="Negre B."/>
            <person name="Newfeld S."/>
            <person name="Nielsen R."/>
            <person name="Noor M.A."/>
            <person name="O'Grady P."/>
            <person name="Pachter L."/>
            <person name="Papaceit M."/>
            <person name="Parisi M.J."/>
            <person name="Parisi M."/>
            <person name="Parts L."/>
            <person name="Pedersen J.S."/>
            <person name="Pesole G."/>
            <person name="Phillippy A.M."/>
            <person name="Ponting C.P."/>
            <person name="Pop M."/>
            <person name="Porcelli D."/>
            <person name="Powell J.R."/>
            <person name="Prohaska S."/>
            <person name="Pruitt K."/>
            <person name="Puig M."/>
            <person name="Quesneville H."/>
            <person name="Ram K.R."/>
            <person name="Rand D."/>
            <person name="Rasmussen M.D."/>
            <person name="Reed L.K."/>
            <person name="Reenan R."/>
            <person name="Reily A."/>
            <person name="Remington K.A."/>
            <person name="Rieger T.T."/>
            <person name="Ritchie M.G."/>
            <person name="Robin C."/>
            <person name="Rogers Y.H."/>
            <person name="Rohde C."/>
            <person name="Rozas J."/>
            <person name="Rubenfield M.J."/>
            <person name="Ruiz A."/>
            <person name="Russo S."/>
            <person name="Salzberg S.L."/>
            <person name="Sanchez-Gracia A."/>
            <person name="Saranga D.J."/>
            <person name="Sato H."/>
            <person name="Schaeffer S.W."/>
            <person name="Schatz M.C."/>
            <person name="Schlenke T."/>
            <person name="Schwartz R."/>
            <person name="Segarra C."/>
            <person name="Singh R.S."/>
            <person name="Sirot L."/>
            <person name="Sirota M."/>
            <person name="Sisneros N.B."/>
            <person name="Smith C.D."/>
            <person name="Smith T.F."/>
            <person name="Spieth J."/>
            <person name="Stage D.E."/>
            <person name="Stark A."/>
            <person name="Stephan W."/>
            <person name="Strausberg R.L."/>
            <person name="Strempel S."/>
            <person name="Sturgill D."/>
            <person name="Sutton G."/>
            <person name="Sutton G.G."/>
            <person name="Tao W."/>
            <person name="Teichmann S."/>
            <person name="Tobari Y.N."/>
            <person name="Tomimura Y."/>
            <person name="Tsolas J.M."/>
            <person name="Valente V.L."/>
            <person name="Venter E."/>
            <person name="Venter J.C."/>
            <person name="Vicario S."/>
            <person name="Vieira F.G."/>
            <person name="Vilella A.J."/>
            <person name="Villasante A."/>
            <person name="Walenz B."/>
            <person name="Wang J."/>
            <person name="Wasserman M."/>
            <person name="Watts T."/>
            <person name="Wilson D."/>
            <person name="Wilson R.K."/>
            <person name="Wing R.A."/>
            <person name="Wolfner M.F."/>
            <person name="Wong A."/>
            <person name="Wong G.K."/>
            <person name="Wu C.I."/>
            <person name="Wu G."/>
            <person name="Yamamoto D."/>
            <person name="Yang H.P."/>
            <person name="Yang S.P."/>
            <person name="Yorke J.A."/>
            <person name="Yoshida K."/>
            <person name="Zdobnov E."/>
            <person name="Zhang P."/>
            <person name="Zhang Y."/>
            <person name="Zimin A.V."/>
            <person name="Baldwin J."/>
            <person name="Abdouelleil A."/>
            <person name="Abdulkadir J."/>
            <person name="Abebe A."/>
            <person name="Abera B."/>
            <person name="Abreu J."/>
            <person name="Acer S.C."/>
            <person name="Aftuck L."/>
            <person name="Alexander A."/>
            <person name="An P."/>
            <person name="Anderson E."/>
            <person name="Anderson S."/>
            <person name="Arachi H."/>
            <person name="Azer M."/>
            <person name="Bachantsang P."/>
            <person name="Barry A."/>
            <person name="Bayul T."/>
            <person name="Berlin A."/>
            <person name="Bessette D."/>
            <person name="Bloom T."/>
            <person name="Blye J."/>
            <person name="Boguslavskiy L."/>
            <person name="Bonnet C."/>
            <person name="Boukhgalter B."/>
            <person name="Bourzgui I."/>
            <person name="Brown A."/>
            <person name="Cahill P."/>
            <person name="Channer S."/>
            <person name="Cheshatsang Y."/>
            <person name="Chuda L."/>
            <person name="Citroen M."/>
            <person name="Collymore A."/>
            <person name="Cooke P."/>
            <person name="Costello M."/>
            <person name="D'Aco K."/>
            <person name="Daza R."/>
            <person name="De Haan G."/>
            <person name="DeGray S."/>
            <person name="DeMaso C."/>
            <person name="Dhargay N."/>
            <person name="Dooley K."/>
            <person name="Dooley E."/>
            <person name="Doricent M."/>
            <person name="Dorje P."/>
            <person name="Dorjee K."/>
            <person name="Dupes A."/>
            <person name="Elong R."/>
            <person name="Falk J."/>
            <person name="Farina A."/>
            <person name="Faro S."/>
            <person name="Ferguson D."/>
            <person name="Fisher S."/>
            <person name="Foley C.D."/>
            <person name="Franke A."/>
            <person name="Friedrich D."/>
            <person name="Gadbois L."/>
            <person name="Gearin G."/>
            <person name="Gearin C.R."/>
            <person name="Giannoukos G."/>
            <person name="Goode T."/>
            <person name="Graham J."/>
            <person name="Grandbois E."/>
            <person name="Grewal S."/>
            <person name="Gyaltsen K."/>
            <person name="Hafez N."/>
            <person name="Hagos B."/>
            <person name="Hall J."/>
            <person name="Henson C."/>
            <person name="Hollinger A."/>
            <person name="Honan T."/>
            <person name="Huard M.D."/>
            <person name="Hughes L."/>
            <person name="Hurhula B."/>
            <person name="Husby M.E."/>
            <person name="Kamat A."/>
            <person name="Kanga B."/>
            <person name="Kashin S."/>
            <person name="Khazanovich D."/>
            <person name="Kisner P."/>
            <person name="Lance K."/>
            <person name="Lara M."/>
            <person name="Lee W."/>
            <person name="Lennon N."/>
            <person name="Letendre F."/>
            <person name="LeVine R."/>
            <person name="Lipovsky A."/>
            <person name="Liu X."/>
            <person name="Liu J."/>
            <person name="Liu S."/>
            <person name="Lokyitsang T."/>
            <person name="Lokyitsang Y."/>
            <person name="Lubonja R."/>
            <person name="Lui A."/>
            <person name="MacDonald P."/>
            <person name="Magnisalis V."/>
            <person name="Maru K."/>
            <person name="Matthews C."/>
            <person name="McCusker W."/>
            <person name="McDonough S."/>
            <person name="Mehta T."/>
            <person name="Meldrim J."/>
            <person name="Meneus L."/>
            <person name="Mihai O."/>
            <person name="Mihalev A."/>
            <person name="Mihova T."/>
            <person name="Mittelman R."/>
            <person name="Mlenga V."/>
            <person name="Montmayeur A."/>
            <person name="Mulrain L."/>
            <person name="Navidi A."/>
            <person name="Naylor J."/>
            <person name="Negash T."/>
            <person name="Nguyen T."/>
            <person name="Nguyen N."/>
            <person name="Nicol R."/>
            <person name="Norbu C."/>
            <person name="Norbu N."/>
            <person name="Novod N."/>
            <person name="O'Neill B."/>
            <person name="Osman S."/>
            <person name="Markiewicz E."/>
            <person name="Oyono O.L."/>
            <person name="Patti C."/>
            <person name="Phunkhang P."/>
            <person name="Pierre F."/>
            <person name="Priest M."/>
            <person name="Raghuraman S."/>
            <person name="Rege F."/>
            <person name="Reyes R."/>
            <person name="Rise C."/>
            <person name="Rogov P."/>
            <person name="Ross K."/>
            <person name="Ryan E."/>
            <person name="Settipalli S."/>
            <person name="Shea T."/>
            <person name="Sherpa N."/>
            <person name="Shi L."/>
            <person name="Shih D."/>
            <person name="Sparrow T."/>
            <person name="Spaulding J."/>
            <person name="Stalker J."/>
            <person name="Stange-Thomann N."/>
            <person name="Stavropoulos S."/>
            <person name="Stone C."/>
            <person name="Strader C."/>
            <person name="Tesfaye S."/>
            <person name="Thomson T."/>
            <person name="Thoulutsang Y."/>
            <person name="Thoulutsang D."/>
            <person name="Topham K."/>
            <person name="Topping I."/>
            <person name="Tsamla T."/>
            <person name="Vassiliev H."/>
            <person name="Vo A."/>
            <person name="Wangchuk T."/>
            <person name="Wangdi T."/>
            <person name="Weiand M."/>
            <person name="Wilkinson J."/>
            <person name="Wilson A."/>
            <person name="Yadav S."/>
            <person name="Young G."/>
            <person name="Yu Q."/>
            <person name="Zembek L."/>
            <person name="Zhong D."/>
            <person name="Zimmer A."/>
            <person name="Zwirko Z."/>
            <person name="Jaffe D.B."/>
            <person name="Alvarez P."/>
            <person name="Brockman W."/>
            <person name="Butler J."/>
            <person name="Chin C."/>
            <person name="Gnerre S."/>
            <person name="Grabherr M."/>
            <person name="Kleber M."/>
            <person name="Mauceli E."/>
            <person name="MacCallum I."/>
        </authorList>
    </citation>
    <scope>NUCLEOTIDE SEQUENCE [LARGE SCALE GENOMIC DNA]</scope>
    <source>
        <strain evidence="7">Tucson 14024-0371.13</strain>
    </source>
</reference>
<evidence type="ECO:0000256" key="5">
    <source>
        <dbReference type="SAM" id="SignalP"/>
    </source>
</evidence>
<dbReference type="FunFam" id="3.40.50.2000:FF:000050">
    <property type="entry name" value="UDP-glucuronosyltransferase"/>
    <property type="match status" value="1"/>
</dbReference>
<name>A0A0N8NZB6_DROAN</name>
<dbReference type="GeneID" id="26514669"/>
<dbReference type="InParanoid" id="A0A0N8NZB6"/>
<sequence>MVRFSVKVLLAVVLLQFLGSAESANILGIFTVPQPSHVIVHMSLAKVLAERGHNLTIITSIEPPVKHKNFNIIRVPHSKDEERDLNEALVNMAKIDGGVLSQLINMPKFLDVNLRIMTSALRDPRVVDLYENKDNHFDLVIAGYFMNNFQLGLAQKLKVPVILSFSQQPVEFMATMVGNPRSLSHVPGMLTAVEKGQVMTFFQRFHTQAISWLQRIWLAQYDYNNGKIYRSLYGNDPLMAAYEDLSKNITLMFFNSHALSEGPIRPNVPAAIEIGGIQIKNKPDPLPPNMAEFLGNATEGAILLSLGSNLKGSHLTPDMVQIMFRVLSNLPQRVIWKWDDLKNTPGTAENILYSKWLPQDDILAHPSIKLFITHAGKGGTAESQYHGKPMLAIPFFGDQPGNAGTLVKAGYGLSISSLELNEEKFRSNIVRILEDPSFTNNVKAFSDLYRDRPLTAQETVIYWTEYVLRHHGASHLQSPVVHMCFIAAHNIDIYFSLILIIAIIIIFTKLIFKLCKTKISNAKNPKIKKN</sequence>
<dbReference type="Proteomes" id="UP000007801">
    <property type="component" value="Unassembled WGS sequence"/>
</dbReference>
<keyword evidence="7" id="KW-1185">Reference proteome</keyword>
<evidence type="ECO:0000256" key="4">
    <source>
        <dbReference type="SAM" id="Phobius"/>
    </source>
</evidence>
<comment type="similarity">
    <text evidence="1">Belongs to the UDP-glycosyltransferase family.</text>
</comment>
<feature type="transmembrane region" description="Helical" evidence="4">
    <location>
        <begin position="493"/>
        <end position="512"/>
    </location>
</feature>
<dbReference type="InterPro" id="IPR002213">
    <property type="entry name" value="UDP_glucos_trans"/>
</dbReference>
<dbReference type="PANTHER" id="PTHR48043">
    <property type="entry name" value="EG:EG0003.4 PROTEIN-RELATED"/>
    <property type="match status" value="1"/>
</dbReference>
<evidence type="ECO:0008006" key="8">
    <source>
        <dbReference type="Google" id="ProtNLM"/>
    </source>
</evidence>
<evidence type="ECO:0000256" key="2">
    <source>
        <dbReference type="ARBA" id="ARBA00022676"/>
    </source>
</evidence>
<dbReference type="EMBL" id="CH902620">
    <property type="protein sequence ID" value="KPU73868.1"/>
    <property type="molecule type" value="Genomic_DNA"/>
</dbReference>
<dbReference type="InterPro" id="IPR050271">
    <property type="entry name" value="UDP-glycosyltransferase"/>
</dbReference>
<dbReference type="OrthoDB" id="5835829at2759"/>
<dbReference type="CDD" id="cd03784">
    <property type="entry name" value="GT1_Gtf-like"/>
    <property type="match status" value="1"/>
</dbReference>
<keyword evidence="4" id="KW-0472">Membrane</keyword>
<keyword evidence="4" id="KW-1133">Transmembrane helix</keyword>
<proteinExistence type="inferred from homology"/>
<dbReference type="KEGG" id="dan:26514669"/>
<keyword evidence="3" id="KW-0808">Transferase</keyword>
<keyword evidence="4" id="KW-0812">Transmembrane</keyword>
<evidence type="ECO:0000256" key="3">
    <source>
        <dbReference type="ARBA" id="ARBA00022679"/>
    </source>
</evidence>
<evidence type="ECO:0000313" key="6">
    <source>
        <dbReference type="EMBL" id="KPU73868.1"/>
    </source>
</evidence>